<dbReference type="KEGG" id="fcy:FRACYDRAFT_270906"/>
<dbReference type="EMBL" id="KV784369">
    <property type="protein sequence ID" value="OEU11008.1"/>
    <property type="molecule type" value="Genomic_DNA"/>
</dbReference>
<dbReference type="Pfam" id="PF13468">
    <property type="entry name" value="Glyoxalase_3"/>
    <property type="match status" value="1"/>
</dbReference>
<dbReference type="Gene3D" id="3.10.180.10">
    <property type="entry name" value="2,3-Dihydroxybiphenyl 1,2-Dioxygenase, domain 1"/>
    <property type="match status" value="1"/>
</dbReference>
<accession>A0A1E7EYA6</accession>
<dbReference type="Proteomes" id="UP000095751">
    <property type="component" value="Unassembled WGS sequence"/>
</dbReference>
<dbReference type="PROSITE" id="PS51819">
    <property type="entry name" value="VOC"/>
    <property type="match status" value="1"/>
</dbReference>
<dbReference type="InterPro" id="IPR025870">
    <property type="entry name" value="Glyoxalase-like_dom"/>
</dbReference>
<evidence type="ECO:0000313" key="2">
    <source>
        <dbReference type="EMBL" id="OEU11008.1"/>
    </source>
</evidence>
<proteinExistence type="predicted"/>
<dbReference type="AlphaFoldDB" id="A0A1E7EYA6"/>
<dbReference type="InParanoid" id="A0A1E7EYA6"/>
<feature type="domain" description="VOC" evidence="1">
    <location>
        <begin position="16"/>
        <end position="152"/>
    </location>
</feature>
<dbReference type="OrthoDB" id="446082at2759"/>
<keyword evidence="3" id="KW-1185">Reference proteome</keyword>
<name>A0A1E7EYA6_9STRA</name>
<evidence type="ECO:0000313" key="3">
    <source>
        <dbReference type="Proteomes" id="UP000095751"/>
    </source>
</evidence>
<evidence type="ECO:0000259" key="1">
    <source>
        <dbReference type="PROSITE" id="PS51819"/>
    </source>
</evidence>
<dbReference type="SUPFAM" id="SSF54593">
    <property type="entry name" value="Glyoxalase/Bleomycin resistance protein/Dihydroxybiphenyl dioxygenase"/>
    <property type="match status" value="1"/>
</dbReference>
<reference evidence="2 3" key="1">
    <citation type="submission" date="2016-09" db="EMBL/GenBank/DDBJ databases">
        <title>Extensive genetic diversity and differential bi-allelic expression allows diatom success in the polar Southern Ocean.</title>
        <authorList>
            <consortium name="DOE Joint Genome Institute"/>
            <person name="Mock T."/>
            <person name="Otillar R.P."/>
            <person name="Strauss J."/>
            <person name="Dupont C."/>
            <person name="Frickenhaus S."/>
            <person name="Maumus F."/>
            <person name="Mcmullan M."/>
            <person name="Sanges R."/>
            <person name="Schmutz J."/>
            <person name="Toseland A."/>
            <person name="Valas R."/>
            <person name="Veluchamy A."/>
            <person name="Ward B.J."/>
            <person name="Allen A."/>
            <person name="Barry K."/>
            <person name="Falciatore A."/>
            <person name="Ferrante M."/>
            <person name="Fortunato A.E."/>
            <person name="Gloeckner G."/>
            <person name="Gruber A."/>
            <person name="Hipkin R."/>
            <person name="Janech M."/>
            <person name="Kroth P."/>
            <person name="Leese F."/>
            <person name="Lindquist E."/>
            <person name="Lyon B.R."/>
            <person name="Martin J."/>
            <person name="Mayer C."/>
            <person name="Parker M."/>
            <person name="Quesneville H."/>
            <person name="Raymond J."/>
            <person name="Uhlig C."/>
            <person name="Valentin K.U."/>
            <person name="Worden A.Z."/>
            <person name="Armbrust E.V."/>
            <person name="Bowler C."/>
            <person name="Green B."/>
            <person name="Moulton V."/>
            <person name="Van Oosterhout C."/>
            <person name="Grigoriev I."/>
        </authorList>
    </citation>
    <scope>NUCLEOTIDE SEQUENCE [LARGE SCALE GENOMIC DNA]</scope>
    <source>
        <strain evidence="2 3">CCMP1102</strain>
    </source>
</reference>
<dbReference type="InterPro" id="IPR029068">
    <property type="entry name" value="Glyas_Bleomycin-R_OHBP_Dase"/>
</dbReference>
<sequence>MTSSPPLVVTKADGTQIDHIGLACRDLDEGVRWFRDATGVEPRVHKASPGLPFQNAYVRIGDATFLEILGPNPGYKGMAPLNSLLKRFSEPTLWFWYVSTDDFEGLETGIREAGRCIERKIEMEAAADTGPAFVTTFVMASIGPGFWPVYPNIIQWKGDVREFLKDLPIVPIQTFSVVVGQQFETTKQFFESTGIDGACLQVSSDQKSYLSLTLETPEKGPVTFKNEVESLGSLTVLKVMLKDLMGCL</sequence>
<gene>
    <name evidence="2" type="ORF">FRACYDRAFT_270906</name>
</gene>
<organism evidence="2 3">
    <name type="scientific">Fragilariopsis cylindrus CCMP1102</name>
    <dbReference type="NCBI Taxonomy" id="635003"/>
    <lineage>
        <taxon>Eukaryota</taxon>
        <taxon>Sar</taxon>
        <taxon>Stramenopiles</taxon>
        <taxon>Ochrophyta</taxon>
        <taxon>Bacillariophyta</taxon>
        <taxon>Bacillariophyceae</taxon>
        <taxon>Bacillariophycidae</taxon>
        <taxon>Bacillariales</taxon>
        <taxon>Bacillariaceae</taxon>
        <taxon>Fragilariopsis</taxon>
    </lineage>
</organism>
<protein>
    <recommendedName>
        <fullName evidence="1">VOC domain-containing protein</fullName>
    </recommendedName>
</protein>
<dbReference type="InterPro" id="IPR037523">
    <property type="entry name" value="VOC_core"/>
</dbReference>